<dbReference type="EMBL" id="QQTP01000007">
    <property type="protein sequence ID" value="RDJ24193.1"/>
    <property type="molecule type" value="Genomic_DNA"/>
</dbReference>
<dbReference type="Pfam" id="PF17930">
    <property type="entry name" value="LpxI_N"/>
    <property type="match status" value="1"/>
</dbReference>
<dbReference type="InterPro" id="IPR010415">
    <property type="entry name" value="LpxI_C"/>
</dbReference>
<feature type="domain" description="LpxI N-terminal" evidence="2">
    <location>
        <begin position="23"/>
        <end position="152"/>
    </location>
</feature>
<dbReference type="Gene3D" id="3.40.50.20">
    <property type="match status" value="1"/>
</dbReference>
<protein>
    <submittedName>
        <fullName evidence="3">LpxI family protein</fullName>
    </submittedName>
</protein>
<dbReference type="Pfam" id="PF06230">
    <property type="entry name" value="LpxI_C"/>
    <property type="match status" value="1"/>
</dbReference>
<feature type="domain" description="LpxI C-terminal" evidence="1">
    <location>
        <begin position="157"/>
        <end position="291"/>
    </location>
</feature>
<dbReference type="PANTHER" id="PTHR39962">
    <property type="entry name" value="BLL4848 PROTEIN"/>
    <property type="match status" value="1"/>
</dbReference>
<name>A0A370L570_9HYPH</name>
<dbReference type="Proteomes" id="UP000255207">
    <property type="component" value="Unassembled WGS sequence"/>
</dbReference>
<proteinExistence type="predicted"/>
<sequence length="295" mass="30936">MRAARRQRARPVSAAPAQAAFPLAIIAGSGEYPPRLASLAAARGHEVYVAAIEGAAQPGDFAPHSVRAYRLGQLGRLLDELKRRGIGDLVMIGALPRPSFGSLLPEPSTLKYLPHFARAFQGGDDHLLKGVVQFFENQGYRVHGPADIAPALTAPLGALGRRQAPTVARAVIEQGFALLAALSPFDVGQAAIVADHRVVAIEAAEGTDAMIKRVAELVASGRLKFARHDGVLVKAPKDGQDLRVDMPAIGPDTLRNLAQAGLSGVALRAGKVLVGDSDRLGKLADELGLFVEGVA</sequence>
<dbReference type="OrthoDB" id="9789836at2"/>
<gene>
    <name evidence="3" type="ORF">DWE98_14910</name>
</gene>
<dbReference type="AlphaFoldDB" id="A0A370L570"/>
<keyword evidence="4" id="KW-1185">Reference proteome</keyword>
<dbReference type="InterPro" id="IPR043167">
    <property type="entry name" value="LpxI_C_sf"/>
</dbReference>
<organism evidence="3 4">
    <name type="scientific">Bosea caraganae</name>
    <dbReference type="NCBI Taxonomy" id="2763117"/>
    <lineage>
        <taxon>Bacteria</taxon>
        <taxon>Pseudomonadati</taxon>
        <taxon>Pseudomonadota</taxon>
        <taxon>Alphaproteobacteria</taxon>
        <taxon>Hyphomicrobiales</taxon>
        <taxon>Boseaceae</taxon>
        <taxon>Bosea</taxon>
    </lineage>
</organism>
<evidence type="ECO:0000259" key="2">
    <source>
        <dbReference type="Pfam" id="PF17930"/>
    </source>
</evidence>
<dbReference type="InterPro" id="IPR041255">
    <property type="entry name" value="LpxI_N"/>
</dbReference>
<accession>A0A370L570</accession>
<dbReference type="PANTHER" id="PTHR39962:SF1">
    <property type="entry name" value="LPXI FAMILY PROTEIN"/>
    <property type="match status" value="1"/>
</dbReference>
<evidence type="ECO:0000313" key="4">
    <source>
        <dbReference type="Proteomes" id="UP000255207"/>
    </source>
</evidence>
<comment type="caution">
    <text evidence="3">The sequence shown here is derived from an EMBL/GenBank/DDBJ whole genome shotgun (WGS) entry which is preliminary data.</text>
</comment>
<reference evidence="4" key="1">
    <citation type="submission" date="2018-07" db="EMBL/GenBank/DDBJ databases">
        <authorList>
            <person name="Safronova V.I."/>
            <person name="Chirak E.R."/>
            <person name="Sazanova A.L."/>
        </authorList>
    </citation>
    <scope>NUCLEOTIDE SEQUENCE [LARGE SCALE GENOMIC DNA]</scope>
    <source>
        <strain evidence="4">RCAM04685</strain>
    </source>
</reference>
<evidence type="ECO:0000313" key="3">
    <source>
        <dbReference type="EMBL" id="RDJ24193.1"/>
    </source>
</evidence>
<evidence type="ECO:0000259" key="1">
    <source>
        <dbReference type="Pfam" id="PF06230"/>
    </source>
</evidence>
<dbReference type="Gene3D" id="3.40.140.80">
    <property type="match status" value="1"/>
</dbReference>
<dbReference type="InterPro" id="IPR053174">
    <property type="entry name" value="LpxI"/>
</dbReference>